<evidence type="ECO:0000313" key="1">
    <source>
        <dbReference type="EMBL" id="KAK7681690.1"/>
    </source>
</evidence>
<dbReference type="AlphaFoldDB" id="A0AAW0FJS9"/>
<dbReference type="EMBL" id="JASBNA010000039">
    <property type="protein sequence ID" value="KAK7681690.1"/>
    <property type="molecule type" value="Genomic_DNA"/>
</dbReference>
<keyword evidence="2" id="KW-1185">Reference proteome</keyword>
<organism evidence="1 2">
    <name type="scientific">Cerrena zonata</name>
    <dbReference type="NCBI Taxonomy" id="2478898"/>
    <lineage>
        <taxon>Eukaryota</taxon>
        <taxon>Fungi</taxon>
        <taxon>Dikarya</taxon>
        <taxon>Basidiomycota</taxon>
        <taxon>Agaricomycotina</taxon>
        <taxon>Agaricomycetes</taxon>
        <taxon>Polyporales</taxon>
        <taxon>Cerrenaceae</taxon>
        <taxon>Cerrena</taxon>
    </lineage>
</organism>
<name>A0AAW0FJS9_9APHY</name>
<sequence>MAAKIHPTSRIQCLTPNIYVHLLACLADTAGLSGTPDQPLDIALVQTVTCSELYCGNDSLLVAVPVASIFGNRCPSYFECSALFFIRSVDHLYLSLAQYRKHKGYYSGNALY</sequence>
<evidence type="ECO:0000313" key="2">
    <source>
        <dbReference type="Proteomes" id="UP001385951"/>
    </source>
</evidence>
<protein>
    <submittedName>
        <fullName evidence="1">Uncharacterized protein</fullName>
    </submittedName>
</protein>
<proteinExistence type="predicted"/>
<dbReference type="Proteomes" id="UP001385951">
    <property type="component" value="Unassembled WGS sequence"/>
</dbReference>
<gene>
    <name evidence="1" type="ORF">QCA50_015037</name>
</gene>
<reference evidence="1 2" key="1">
    <citation type="submission" date="2022-09" db="EMBL/GenBank/DDBJ databases">
        <authorList>
            <person name="Palmer J.M."/>
        </authorList>
    </citation>
    <scope>NUCLEOTIDE SEQUENCE [LARGE SCALE GENOMIC DNA]</scope>
    <source>
        <strain evidence="1 2">DSM 7382</strain>
    </source>
</reference>
<comment type="caution">
    <text evidence="1">The sequence shown here is derived from an EMBL/GenBank/DDBJ whole genome shotgun (WGS) entry which is preliminary data.</text>
</comment>
<accession>A0AAW0FJS9</accession>